<evidence type="ECO:0000256" key="2">
    <source>
        <dbReference type="SAM" id="Phobius"/>
    </source>
</evidence>
<dbReference type="EMBL" id="CAXHTA020000001">
    <property type="protein sequence ID" value="CAL5218412.1"/>
    <property type="molecule type" value="Genomic_DNA"/>
</dbReference>
<accession>A0ABP1FLD7</accession>
<feature type="compositionally biased region" description="Basic residues" evidence="1">
    <location>
        <begin position="57"/>
        <end position="77"/>
    </location>
</feature>
<dbReference type="Gene3D" id="3.40.50.2000">
    <property type="entry name" value="Glycogen Phosphorylase B"/>
    <property type="match status" value="2"/>
</dbReference>
<feature type="transmembrane region" description="Helical" evidence="2">
    <location>
        <begin position="85"/>
        <end position="109"/>
    </location>
</feature>
<organism evidence="3 4">
    <name type="scientific">Coccomyxa viridis</name>
    <dbReference type="NCBI Taxonomy" id="1274662"/>
    <lineage>
        <taxon>Eukaryota</taxon>
        <taxon>Viridiplantae</taxon>
        <taxon>Chlorophyta</taxon>
        <taxon>core chlorophytes</taxon>
        <taxon>Trebouxiophyceae</taxon>
        <taxon>Trebouxiophyceae incertae sedis</taxon>
        <taxon>Coccomyxaceae</taxon>
        <taxon>Coccomyxa</taxon>
    </lineage>
</organism>
<keyword evidence="2" id="KW-1133">Transmembrane helix</keyword>
<comment type="caution">
    <text evidence="3">The sequence shown here is derived from an EMBL/GenBank/DDBJ whole genome shotgun (WGS) entry which is preliminary data.</text>
</comment>
<feature type="region of interest" description="Disordered" evidence="1">
    <location>
        <begin position="1"/>
        <end position="77"/>
    </location>
</feature>
<dbReference type="SUPFAM" id="SSF53756">
    <property type="entry name" value="UDP-Glycosyltransferase/glycogen phosphorylase"/>
    <property type="match status" value="1"/>
</dbReference>
<evidence type="ECO:0000313" key="4">
    <source>
        <dbReference type="Proteomes" id="UP001497392"/>
    </source>
</evidence>
<feature type="compositionally biased region" description="Basic and acidic residues" evidence="1">
    <location>
        <begin position="41"/>
        <end position="55"/>
    </location>
</feature>
<feature type="region of interest" description="Disordered" evidence="1">
    <location>
        <begin position="157"/>
        <end position="177"/>
    </location>
</feature>
<evidence type="ECO:0000313" key="3">
    <source>
        <dbReference type="EMBL" id="CAL5218412.1"/>
    </source>
</evidence>
<protein>
    <submittedName>
        <fullName evidence="3">G88 protein</fullName>
    </submittedName>
</protein>
<gene>
    <name evidence="3" type="primary">g88</name>
    <name evidence="3" type="ORF">VP750_LOCUS71</name>
</gene>
<sequence>MDDAASGWVRTQLRQPVLDPVSGENLTDIESSSSVGEDAEATPKDTHEMVHEPAARVRSRRRHPQEHARKRSAHHSGQHLLVSRLATYAPLIAVFLLALLMGFAGRVLLPQQQQQSIPVASVMSGILSQASAAAQPAVHRRRLIALSSPFRVNPLAGQVPKLKPGSGPMSRRSSDGTLGVEDENALLLDPEMMAPHALGAPAARLPEQAQQASQKSQISQQAEQAVWAMAAESAPEFANLGRRLAPGSAPGPAGPAIKAAIAPETAVAIRAPIRDEEGRLLPLAQPLKVCLMSADFPGLPNAGHISTAFTLLAAALGTDPSLKVTLLGVSKDLEACGRMANAQRLLNPSVDYTCLKQEHFEPFTVATQPFEQLSHAVLKWLVQHQESCDIVQVHEWGGTFKNLVMHAHFRRFRPGLRVAVSLFGGHYWRTQWMLPRPTDIMSLRLDNTERQTVELADIILSSTRYMASWLRQRSWVLPQNRLAIPSMVPGAEMAPTERAERPVWQLAYYAPLEETKGIKIFCDAVEQLPRTVLDRPGFEVFILGEEGKIDQKLSLPWIRDRTASWGWKTHVLPSPTKQRAMSAINKEGMLVVFASPLENVPYTLAEVAVMGIPLLTFDVGGATELIDPKTHEDLFCGMATVGNLVPCIRNALLKGYLAPPVLAPRIVEAREQWLDWHHDFAANQLPGMIAKDQELARKVEAMDNKAEIVIINPDETALQLYEHVCDERECTDIGCANPDIPGAVLLKPAEYEIMDESRLPELVKLLSVGQLTGSPVGGLTFGAHVPEIKKRGERVSYPSGPTWQIYEGKIDPWVMSDNCTDNVPVLIKRATFCSAFAADARDFRQYNSWVLSLMLEQSGMHLGSFPETPFRLKDWTVRGSHCVLDKAPDRMLDIQVAANLLTDDVLMRSYQLTPEYRPLVDLHSDLAPTQGNKGWFFGYSDALLGSTATFRAFKYEAHGNGQLQDGRWMVREDLEYPQVHRLMLHPCVSNDERSINCGDFFSATSILRFQSFFTQKRVVASYTFEVHPHCGDGVEISVLYADSQKGTTEVLHAAEYAVQQAPVRQRVLFFLDHLHTGDKLDFVVWPKDDHDCDAALLLEAKIWDSSEFKETTTF</sequence>
<feature type="compositionally biased region" description="Polar residues" evidence="1">
    <location>
        <begin position="24"/>
        <end position="35"/>
    </location>
</feature>
<proteinExistence type="predicted"/>
<dbReference type="Proteomes" id="UP001497392">
    <property type="component" value="Unassembled WGS sequence"/>
</dbReference>
<keyword evidence="4" id="KW-1185">Reference proteome</keyword>
<name>A0ABP1FLD7_9CHLO</name>
<keyword evidence="2" id="KW-0812">Transmembrane</keyword>
<reference evidence="3 4" key="1">
    <citation type="submission" date="2024-06" db="EMBL/GenBank/DDBJ databases">
        <authorList>
            <person name="Kraege A."/>
            <person name="Thomma B."/>
        </authorList>
    </citation>
    <scope>NUCLEOTIDE SEQUENCE [LARGE SCALE GENOMIC DNA]</scope>
</reference>
<keyword evidence="2" id="KW-0472">Membrane</keyword>
<evidence type="ECO:0000256" key="1">
    <source>
        <dbReference type="SAM" id="MobiDB-lite"/>
    </source>
</evidence>